<reference evidence="5" key="2">
    <citation type="submission" date="2020-05" db="EMBL/GenBank/DDBJ databases">
        <title>Classification of alakaliphilic streptomycetes isolated from an alkaline soil next to Lonar Crater, India and a proposal for the recognition of Streptomyces alkaliterrae sp. nov.</title>
        <authorList>
            <person name="Golinska P."/>
        </authorList>
    </citation>
    <scope>NUCLEOTIDE SEQUENCE [LARGE SCALE GENOMIC DNA]</scope>
    <source>
        <strain evidence="5">OF8</strain>
    </source>
</reference>
<dbReference type="AlphaFoldDB" id="A0A5P0YVQ9"/>
<reference evidence="2" key="3">
    <citation type="journal article" name="Syst. Appl. Microbiol.">
        <title>Streptomyces alkaliterrae sp. nov., isolated from an alkaline soil, and emended descriptions of Streptomyces alkaliphilus, Streptomyces calidiresistens and Streptomyces durbertensis.</title>
        <authorList>
            <person name="Swiecimska M."/>
            <person name="Golinska P."/>
            <person name="Nouioui I."/>
            <person name="Wypij M."/>
            <person name="Rai M."/>
            <person name="Sangal V."/>
            <person name="Goodfellow M."/>
        </authorList>
    </citation>
    <scope>NUCLEOTIDE SEQUENCE</scope>
    <source>
        <strain evidence="2">OF8</strain>
    </source>
</reference>
<keyword evidence="4" id="KW-1185">Reference proteome</keyword>
<comment type="caution">
    <text evidence="3">The sequence shown here is derived from an EMBL/GenBank/DDBJ whole genome shotgun (WGS) entry which is preliminary data.</text>
</comment>
<evidence type="ECO:0000313" key="3">
    <source>
        <dbReference type="EMBL" id="MQS03687.1"/>
    </source>
</evidence>
<reference evidence="3 4" key="1">
    <citation type="submission" date="2019-10" db="EMBL/GenBank/DDBJ databases">
        <title>Streptomyces sp. nov., a novel actinobacterium isolated from alkaline environment.</title>
        <authorList>
            <person name="Golinska P."/>
        </authorList>
    </citation>
    <scope>NUCLEOTIDE SEQUENCE [LARGE SCALE GENOMIC DNA]</scope>
    <source>
        <strain evidence="3 4">OF1</strain>
    </source>
</reference>
<dbReference type="EMBL" id="VJYK02000193">
    <property type="protein sequence ID" value="MQS03687.1"/>
    <property type="molecule type" value="Genomic_DNA"/>
</dbReference>
<evidence type="ECO:0000313" key="2">
    <source>
        <dbReference type="EMBL" id="MBB1261622.1"/>
    </source>
</evidence>
<accession>A0A5P0YVQ9</accession>
<dbReference type="Proteomes" id="UP000320857">
    <property type="component" value="Unassembled WGS sequence"/>
</dbReference>
<feature type="domain" description="DUF7848" evidence="1">
    <location>
        <begin position="2"/>
        <end position="78"/>
    </location>
</feature>
<dbReference type="Proteomes" id="UP000517765">
    <property type="component" value="Unassembled WGS sequence"/>
</dbReference>
<evidence type="ECO:0000313" key="4">
    <source>
        <dbReference type="Proteomes" id="UP000320857"/>
    </source>
</evidence>
<organism evidence="3 4">
    <name type="scientific">Streptomyces alkaliterrae</name>
    <dbReference type="NCBI Taxonomy" id="2213162"/>
    <lineage>
        <taxon>Bacteria</taxon>
        <taxon>Bacillati</taxon>
        <taxon>Actinomycetota</taxon>
        <taxon>Actinomycetes</taxon>
        <taxon>Kitasatosporales</taxon>
        <taxon>Streptomycetaceae</taxon>
        <taxon>Streptomyces</taxon>
    </lineage>
</organism>
<sequence length="79" mass="9061">MPRAVYRFREYRVEPDTEPDAEPVTFTMSCAVCEASGPTESDTAAAARWIPAHLKQEPEHLTYREHITRPYRAVPGTWL</sequence>
<dbReference type="InterPro" id="IPR057170">
    <property type="entry name" value="DUF7848"/>
</dbReference>
<name>A0A5P0YVQ9_9ACTN</name>
<evidence type="ECO:0000313" key="5">
    <source>
        <dbReference type="Proteomes" id="UP000517765"/>
    </source>
</evidence>
<dbReference type="Pfam" id="PF25232">
    <property type="entry name" value="DUF7848"/>
    <property type="match status" value="1"/>
</dbReference>
<dbReference type="EMBL" id="JABJXA010000191">
    <property type="protein sequence ID" value="MBB1261622.1"/>
    <property type="molecule type" value="Genomic_DNA"/>
</dbReference>
<proteinExistence type="predicted"/>
<protein>
    <recommendedName>
        <fullName evidence="1">DUF7848 domain-containing protein</fullName>
    </recommendedName>
</protein>
<gene>
    <name evidence="3" type="ORF">FNX44_017780</name>
    <name evidence="2" type="ORF">H3147_22815</name>
</gene>
<evidence type="ECO:0000259" key="1">
    <source>
        <dbReference type="Pfam" id="PF25232"/>
    </source>
</evidence>